<evidence type="ECO:0000259" key="16">
    <source>
        <dbReference type="Pfam" id="PF01225"/>
    </source>
</evidence>
<feature type="domain" description="Mur ligase central" evidence="18">
    <location>
        <begin position="125"/>
        <end position="305"/>
    </location>
</feature>
<reference evidence="19 20" key="1">
    <citation type="journal article" date="2012" name="Antonie Van Leeuwenhoek">
        <title>Shewanella litorisediminis sp. nov., a gammaproteobacterium isolated from a tidal flat sediment.</title>
        <authorList>
            <person name="Lee M.H."/>
            <person name="Yoon J.H."/>
        </authorList>
    </citation>
    <scope>NUCLEOTIDE SEQUENCE [LARGE SCALE GENOMIC DNA]</scope>
    <source>
        <strain evidence="19 20">SMK1-12</strain>
    </source>
</reference>
<dbReference type="PANTHER" id="PTHR43445:SF3">
    <property type="entry name" value="UDP-N-ACETYLMURAMATE--L-ALANINE LIGASE"/>
    <property type="match status" value="1"/>
</dbReference>
<dbReference type="SUPFAM" id="SSF53244">
    <property type="entry name" value="MurD-like peptide ligases, peptide-binding domain"/>
    <property type="match status" value="1"/>
</dbReference>
<dbReference type="InterPro" id="IPR005758">
    <property type="entry name" value="UDP-N-AcMur_Ala_ligase_MurC"/>
</dbReference>
<evidence type="ECO:0000313" key="19">
    <source>
        <dbReference type="EMBL" id="QRH02168.1"/>
    </source>
</evidence>
<evidence type="ECO:0000256" key="6">
    <source>
        <dbReference type="ARBA" id="ARBA00022618"/>
    </source>
</evidence>
<keyword evidence="5 14" id="KW-0436">Ligase</keyword>
<keyword evidence="7 14" id="KW-0547">Nucleotide-binding</keyword>
<keyword evidence="15" id="KW-0812">Transmembrane</keyword>
<keyword evidence="6 14" id="KW-0132">Cell division</keyword>
<protein>
    <recommendedName>
        <fullName evidence="3 14">UDP-N-acetylmuramate--L-alanine ligase</fullName>
        <ecNumber evidence="3 14">6.3.2.8</ecNumber>
    </recommendedName>
    <alternativeName>
        <fullName evidence="14">UDP-N-acetylmuramoyl-L-alanine synthetase</fullName>
    </alternativeName>
</protein>
<dbReference type="InterPro" id="IPR050061">
    <property type="entry name" value="MurCDEF_pg_biosynth"/>
</dbReference>
<keyword evidence="10 14" id="KW-0573">Peptidoglycan synthesis</keyword>
<feature type="domain" description="Mur ligase C-terminal" evidence="17">
    <location>
        <begin position="327"/>
        <end position="462"/>
    </location>
</feature>
<dbReference type="SUPFAM" id="SSF53623">
    <property type="entry name" value="MurD-like peptide ligases, catalytic domain"/>
    <property type="match status" value="1"/>
</dbReference>
<comment type="subcellular location">
    <subcellularLocation>
        <location evidence="1 14">Cytoplasm</location>
    </subcellularLocation>
</comment>
<evidence type="ECO:0000256" key="7">
    <source>
        <dbReference type="ARBA" id="ARBA00022741"/>
    </source>
</evidence>
<keyword evidence="15" id="KW-1133">Transmembrane helix</keyword>
<dbReference type="NCBIfam" id="TIGR01082">
    <property type="entry name" value="murC"/>
    <property type="match status" value="1"/>
</dbReference>
<keyword evidence="15" id="KW-0472">Membrane</keyword>
<evidence type="ECO:0000256" key="9">
    <source>
        <dbReference type="ARBA" id="ARBA00022960"/>
    </source>
</evidence>
<dbReference type="Gene3D" id="3.40.50.720">
    <property type="entry name" value="NAD(P)-binding Rossmann-like Domain"/>
    <property type="match status" value="1"/>
</dbReference>
<evidence type="ECO:0000256" key="15">
    <source>
        <dbReference type="SAM" id="Phobius"/>
    </source>
</evidence>
<accession>A0ABX7G4S0</accession>
<evidence type="ECO:0000256" key="11">
    <source>
        <dbReference type="ARBA" id="ARBA00023306"/>
    </source>
</evidence>
<evidence type="ECO:0000259" key="17">
    <source>
        <dbReference type="Pfam" id="PF02875"/>
    </source>
</evidence>
<keyword evidence="12 14" id="KW-0961">Cell wall biogenesis/degradation</keyword>
<evidence type="ECO:0000256" key="13">
    <source>
        <dbReference type="ARBA" id="ARBA00047833"/>
    </source>
</evidence>
<sequence>MTQTEKYRQLRTMIPEMRRVRRIHFVGIGGAGMGGIAEVLVNEGYQVSGSDIADNAVTERLGSLGARIFIGHGADNVSGVDVVVVSTAIKQDNPEIAAAKEKRIPIVRRAEMLAELMRYRHGVAVAGTHGKTTTTSLIASIYGQAERDPTFVIGGLLNSAGTNARLGSSRYLIAEADESDASFLHLQPMVTVVTNIEADHMDTYGGDFEKLKSTFVDFMHNLPFYGVAVVCVDDPVVRELIPRIGRQVVTYGFSDDADVQALNFVQEGHSCRFTVRRKGKDDLSLKVNLPGQHNVLNSLAAIAVATEDDIEDEAIVKALADFQGIGRRFQHLGKFATPNGEVMLVDDYGHHPSEVLATIKAARAGWPDKRLVMAYQPHRYTRTRDLYEDFVEVLSQVDKLVLLEVYAAGETPIPGADGRALCRSIRQRGQLEPIFVASPEQLTSVLPDVLADGDLLLCQGAGNIGALSRELAATGLGFAKVENN</sequence>
<evidence type="ECO:0000256" key="12">
    <source>
        <dbReference type="ARBA" id="ARBA00023316"/>
    </source>
</evidence>
<keyword evidence="4 14" id="KW-0963">Cytoplasm</keyword>
<evidence type="ECO:0000256" key="2">
    <source>
        <dbReference type="ARBA" id="ARBA00004752"/>
    </source>
</evidence>
<evidence type="ECO:0000256" key="10">
    <source>
        <dbReference type="ARBA" id="ARBA00022984"/>
    </source>
</evidence>
<keyword evidence="20" id="KW-1185">Reference proteome</keyword>
<comment type="pathway">
    <text evidence="2 14">Cell wall biogenesis; peptidoglycan biosynthesis.</text>
</comment>
<feature type="domain" description="Mur ligase N-terminal catalytic" evidence="16">
    <location>
        <begin position="22"/>
        <end position="120"/>
    </location>
</feature>
<evidence type="ECO:0000256" key="5">
    <source>
        <dbReference type="ARBA" id="ARBA00022598"/>
    </source>
</evidence>
<dbReference type="GO" id="GO:0008763">
    <property type="term" value="F:UDP-N-acetylmuramate-L-alanine ligase activity"/>
    <property type="evidence" value="ECO:0007669"/>
    <property type="project" value="UniProtKB-EC"/>
</dbReference>
<evidence type="ECO:0000259" key="18">
    <source>
        <dbReference type="Pfam" id="PF08245"/>
    </source>
</evidence>
<evidence type="ECO:0000256" key="3">
    <source>
        <dbReference type="ARBA" id="ARBA00012211"/>
    </source>
</evidence>
<dbReference type="HAMAP" id="MF_00046">
    <property type="entry name" value="MurC"/>
    <property type="match status" value="1"/>
</dbReference>
<dbReference type="EC" id="6.3.2.8" evidence="3 14"/>
<evidence type="ECO:0000313" key="20">
    <source>
        <dbReference type="Proteomes" id="UP000596252"/>
    </source>
</evidence>
<dbReference type="Gene3D" id="3.90.190.20">
    <property type="entry name" value="Mur ligase, C-terminal domain"/>
    <property type="match status" value="1"/>
</dbReference>
<dbReference type="InterPro" id="IPR036565">
    <property type="entry name" value="Mur-like_cat_sf"/>
</dbReference>
<evidence type="ECO:0000256" key="14">
    <source>
        <dbReference type="HAMAP-Rule" id="MF_00046"/>
    </source>
</evidence>
<evidence type="ECO:0000256" key="8">
    <source>
        <dbReference type="ARBA" id="ARBA00022840"/>
    </source>
</evidence>
<gene>
    <name evidence="14 19" type="primary">murC</name>
    <name evidence="19" type="ORF">JQC75_01675</name>
</gene>
<keyword evidence="8 14" id="KW-0067">ATP-binding</keyword>
<dbReference type="RefSeq" id="WP_203325793.1">
    <property type="nucleotide sequence ID" value="NZ_CP069213.1"/>
</dbReference>
<keyword evidence="9 14" id="KW-0133">Cell shape</keyword>
<comment type="catalytic activity">
    <reaction evidence="13 14">
        <text>UDP-N-acetyl-alpha-D-muramate + L-alanine + ATP = UDP-N-acetyl-alpha-D-muramoyl-L-alanine + ADP + phosphate + H(+)</text>
        <dbReference type="Rhea" id="RHEA:23372"/>
        <dbReference type="ChEBI" id="CHEBI:15378"/>
        <dbReference type="ChEBI" id="CHEBI:30616"/>
        <dbReference type="ChEBI" id="CHEBI:43474"/>
        <dbReference type="ChEBI" id="CHEBI:57972"/>
        <dbReference type="ChEBI" id="CHEBI:70757"/>
        <dbReference type="ChEBI" id="CHEBI:83898"/>
        <dbReference type="ChEBI" id="CHEBI:456216"/>
        <dbReference type="EC" id="6.3.2.8"/>
    </reaction>
</comment>
<feature type="binding site" evidence="14">
    <location>
        <begin position="127"/>
        <end position="133"/>
    </location>
    <ligand>
        <name>ATP</name>
        <dbReference type="ChEBI" id="CHEBI:30616"/>
    </ligand>
</feature>
<dbReference type="InterPro" id="IPR004101">
    <property type="entry name" value="Mur_ligase_C"/>
</dbReference>
<dbReference type="Proteomes" id="UP000596252">
    <property type="component" value="Chromosome"/>
</dbReference>
<dbReference type="InterPro" id="IPR000713">
    <property type="entry name" value="Mur_ligase_N"/>
</dbReference>
<dbReference type="InterPro" id="IPR036615">
    <property type="entry name" value="Mur_ligase_C_dom_sf"/>
</dbReference>
<organism evidence="19 20">
    <name type="scientific">Shewanella litorisediminis</name>
    <dbReference type="NCBI Taxonomy" id="1173586"/>
    <lineage>
        <taxon>Bacteria</taxon>
        <taxon>Pseudomonadati</taxon>
        <taxon>Pseudomonadota</taxon>
        <taxon>Gammaproteobacteria</taxon>
        <taxon>Alteromonadales</taxon>
        <taxon>Shewanellaceae</taxon>
        <taxon>Shewanella</taxon>
    </lineage>
</organism>
<comment type="similarity">
    <text evidence="14">Belongs to the MurCDEF family.</text>
</comment>
<dbReference type="InterPro" id="IPR013221">
    <property type="entry name" value="Mur_ligase_cen"/>
</dbReference>
<dbReference type="EMBL" id="CP069213">
    <property type="protein sequence ID" value="QRH02168.1"/>
    <property type="molecule type" value="Genomic_DNA"/>
</dbReference>
<feature type="transmembrane region" description="Helical" evidence="15">
    <location>
        <begin position="21"/>
        <end position="41"/>
    </location>
</feature>
<evidence type="ECO:0000256" key="1">
    <source>
        <dbReference type="ARBA" id="ARBA00004496"/>
    </source>
</evidence>
<keyword evidence="11 14" id="KW-0131">Cell cycle</keyword>
<dbReference type="Pfam" id="PF01225">
    <property type="entry name" value="Mur_ligase"/>
    <property type="match status" value="1"/>
</dbReference>
<dbReference type="PANTHER" id="PTHR43445">
    <property type="entry name" value="UDP-N-ACETYLMURAMATE--L-ALANINE LIGASE-RELATED"/>
    <property type="match status" value="1"/>
</dbReference>
<proteinExistence type="inferred from homology"/>
<dbReference type="Pfam" id="PF02875">
    <property type="entry name" value="Mur_ligase_C"/>
    <property type="match status" value="1"/>
</dbReference>
<dbReference type="SUPFAM" id="SSF51984">
    <property type="entry name" value="MurCD N-terminal domain"/>
    <property type="match status" value="1"/>
</dbReference>
<comment type="function">
    <text evidence="14">Cell wall formation.</text>
</comment>
<dbReference type="Pfam" id="PF08245">
    <property type="entry name" value="Mur_ligase_M"/>
    <property type="match status" value="1"/>
</dbReference>
<dbReference type="Gene3D" id="3.40.1190.10">
    <property type="entry name" value="Mur-like, catalytic domain"/>
    <property type="match status" value="1"/>
</dbReference>
<evidence type="ECO:0000256" key="4">
    <source>
        <dbReference type="ARBA" id="ARBA00022490"/>
    </source>
</evidence>
<name>A0ABX7G4S0_9GAMM</name>